<dbReference type="CDD" id="cd08071">
    <property type="entry name" value="MPN_DUF2466"/>
    <property type="match status" value="1"/>
</dbReference>
<dbReference type="GO" id="GO:0006508">
    <property type="term" value="P:proteolysis"/>
    <property type="evidence" value="ECO:0007669"/>
    <property type="project" value="UniProtKB-KW"/>
</dbReference>
<dbReference type="PROSITE" id="PS50249">
    <property type="entry name" value="MPN"/>
    <property type="match status" value="1"/>
</dbReference>
<evidence type="ECO:0000313" key="9">
    <source>
        <dbReference type="Proteomes" id="UP000189670"/>
    </source>
</evidence>
<comment type="similarity">
    <text evidence="6">Belongs to the UPF0758 family.</text>
</comment>
<dbReference type="GO" id="GO:0008237">
    <property type="term" value="F:metallopeptidase activity"/>
    <property type="evidence" value="ECO:0007669"/>
    <property type="project" value="UniProtKB-KW"/>
</dbReference>
<keyword evidence="4" id="KW-0862">Zinc</keyword>
<gene>
    <name evidence="8" type="ORF">OMM_12084</name>
</gene>
<dbReference type="InterPro" id="IPR025657">
    <property type="entry name" value="RadC_JAB"/>
</dbReference>
<dbReference type="PANTHER" id="PTHR30471:SF3">
    <property type="entry name" value="UPF0758 PROTEIN YEES-RELATED"/>
    <property type="match status" value="1"/>
</dbReference>
<evidence type="ECO:0000259" key="7">
    <source>
        <dbReference type="PROSITE" id="PS50249"/>
    </source>
</evidence>
<dbReference type="SUPFAM" id="SSF47781">
    <property type="entry name" value="RuvA domain 2-like"/>
    <property type="match status" value="1"/>
</dbReference>
<evidence type="ECO:0000256" key="3">
    <source>
        <dbReference type="ARBA" id="ARBA00022801"/>
    </source>
</evidence>
<keyword evidence="3" id="KW-0378">Hydrolase</keyword>
<dbReference type="NCBIfam" id="TIGR00608">
    <property type="entry name" value="radc"/>
    <property type="match status" value="1"/>
</dbReference>
<keyword evidence="5" id="KW-0482">Metalloprotease</keyword>
<dbReference type="Proteomes" id="UP000189670">
    <property type="component" value="Unassembled WGS sequence"/>
</dbReference>
<dbReference type="GO" id="GO:0046872">
    <property type="term" value="F:metal ion binding"/>
    <property type="evidence" value="ECO:0007669"/>
    <property type="project" value="UniProtKB-KW"/>
</dbReference>
<evidence type="ECO:0000256" key="2">
    <source>
        <dbReference type="ARBA" id="ARBA00022723"/>
    </source>
</evidence>
<dbReference type="PROSITE" id="PS01302">
    <property type="entry name" value="UPF0758"/>
    <property type="match status" value="1"/>
</dbReference>
<evidence type="ECO:0000256" key="1">
    <source>
        <dbReference type="ARBA" id="ARBA00022670"/>
    </source>
</evidence>
<feature type="non-terminal residue" evidence="8">
    <location>
        <position position="215"/>
    </location>
</feature>
<keyword evidence="1" id="KW-0645">Protease</keyword>
<evidence type="ECO:0000256" key="4">
    <source>
        <dbReference type="ARBA" id="ARBA00022833"/>
    </source>
</evidence>
<dbReference type="Gene3D" id="3.40.140.10">
    <property type="entry name" value="Cytidine Deaminase, domain 2"/>
    <property type="match status" value="1"/>
</dbReference>
<dbReference type="InterPro" id="IPR001405">
    <property type="entry name" value="UPF0758"/>
</dbReference>
<keyword evidence="2" id="KW-0479">Metal-binding</keyword>
<evidence type="ECO:0000313" key="8">
    <source>
        <dbReference type="EMBL" id="ETR66996.1"/>
    </source>
</evidence>
<feature type="domain" description="MPN" evidence="7">
    <location>
        <begin position="108"/>
        <end position="215"/>
    </location>
</feature>
<reference evidence="9" key="1">
    <citation type="submission" date="2012-11" db="EMBL/GenBank/DDBJ databases">
        <authorList>
            <person name="Lucero-Rivera Y.E."/>
            <person name="Tovar-Ramirez D."/>
        </authorList>
    </citation>
    <scope>NUCLEOTIDE SEQUENCE [LARGE SCALE GENOMIC DNA]</scope>
    <source>
        <strain evidence="9">Araruama</strain>
    </source>
</reference>
<dbReference type="InterPro" id="IPR046778">
    <property type="entry name" value="UPF0758_N"/>
</dbReference>
<dbReference type="SUPFAM" id="SSF102712">
    <property type="entry name" value="JAB1/MPN domain"/>
    <property type="match status" value="1"/>
</dbReference>
<dbReference type="InterPro" id="IPR020891">
    <property type="entry name" value="UPF0758_CS"/>
</dbReference>
<dbReference type="Gene3D" id="1.10.150.20">
    <property type="entry name" value="5' to 3' exonuclease, C-terminal subdomain"/>
    <property type="match status" value="1"/>
</dbReference>
<name>A0A1V1NWX8_9BACT</name>
<dbReference type="InterPro" id="IPR037518">
    <property type="entry name" value="MPN"/>
</dbReference>
<dbReference type="NCBIfam" id="NF000642">
    <property type="entry name" value="PRK00024.1"/>
    <property type="match status" value="1"/>
</dbReference>
<dbReference type="Pfam" id="PF20582">
    <property type="entry name" value="UPF0758_N"/>
    <property type="match status" value="1"/>
</dbReference>
<comment type="caution">
    <text evidence="8">The sequence shown here is derived from an EMBL/GenBank/DDBJ whole genome shotgun (WGS) entry which is preliminary data.</text>
</comment>
<dbReference type="InterPro" id="IPR010994">
    <property type="entry name" value="RuvA_2-like"/>
</dbReference>
<organism evidence="8 9">
    <name type="scientific">Candidatus Magnetoglobus multicellularis str. Araruama</name>
    <dbReference type="NCBI Taxonomy" id="890399"/>
    <lineage>
        <taxon>Bacteria</taxon>
        <taxon>Pseudomonadati</taxon>
        <taxon>Thermodesulfobacteriota</taxon>
        <taxon>Desulfobacteria</taxon>
        <taxon>Desulfobacterales</taxon>
        <taxon>Desulfobacteraceae</taxon>
        <taxon>Candidatus Magnetoglobus</taxon>
    </lineage>
</organism>
<evidence type="ECO:0000256" key="6">
    <source>
        <dbReference type="RuleBase" id="RU003797"/>
    </source>
</evidence>
<dbReference type="Pfam" id="PF04002">
    <property type="entry name" value="RadC"/>
    <property type="match status" value="1"/>
</dbReference>
<protein>
    <submittedName>
        <fullName evidence="8">DNA repair protein RadC</fullName>
    </submittedName>
</protein>
<sequence length="215" mass="24246">MTNQTTADYQIGHRKRLRERFLKAGLDGFHDYEIVELLLTIGTPRKDVRPMAREAIDKFKTLSGVLNASVEELTQIKGIGNVSIFGIRLVKAVAERYTQETIVNERSLVNSPESLRQYLQHTLGHRNRECFAAILLDAKNKVIQTEIIFEGSLTSTCVYTREVIAAILKHNAVSVMFAHNHPSGDPTPSQEDIDLTRNLVQACQVIDVIVHEHMI</sequence>
<dbReference type="PANTHER" id="PTHR30471">
    <property type="entry name" value="DNA REPAIR PROTEIN RADC"/>
    <property type="match status" value="1"/>
</dbReference>
<proteinExistence type="inferred from homology"/>
<evidence type="ECO:0000256" key="5">
    <source>
        <dbReference type="ARBA" id="ARBA00023049"/>
    </source>
</evidence>
<accession>A0A1V1NWX8</accession>
<dbReference type="AlphaFoldDB" id="A0A1V1NWX8"/>
<dbReference type="EMBL" id="ATBP01001617">
    <property type="protein sequence ID" value="ETR66996.1"/>
    <property type="molecule type" value="Genomic_DNA"/>
</dbReference>